<sequence length="173" mass="18602">MTVADFIDATIAFARDNAAWAAPVVFVVAFAESFAFLSLLVPGWAILIGIGALIGVSGIEFLPVWAAAAAGAAAGDAVSYWVGRYFKEGATRVWPLSRHPRMVERGHAFFLRFGVWSVVIGRFFGPLRAVVPLIAGIFGMRQAPFQLANIGSALLWAFILLAPVATVLRHFVI</sequence>
<reference evidence="9 10" key="1">
    <citation type="submission" date="2020-08" db="EMBL/GenBank/DDBJ databases">
        <title>Genomic Encyclopedia of Type Strains, Phase IV (KMG-IV): sequencing the most valuable type-strain genomes for metagenomic binning, comparative biology and taxonomic classification.</title>
        <authorList>
            <person name="Goeker M."/>
        </authorList>
    </citation>
    <scope>NUCLEOTIDE SEQUENCE [LARGE SCALE GENOMIC DNA]</scope>
    <source>
        <strain evidence="9 10">DSM 28760</strain>
    </source>
</reference>
<comment type="subcellular location">
    <subcellularLocation>
        <location evidence="1 7">Cell membrane</location>
        <topology evidence="1 7">Multi-pass membrane protein</topology>
    </subcellularLocation>
</comment>
<evidence type="ECO:0000256" key="6">
    <source>
        <dbReference type="ARBA" id="ARBA00023136"/>
    </source>
</evidence>
<keyword evidence="4 7" id="KW-0812">Transmembrane</keyword>
<feature type="domain" description="VTT" evidence="8">
    <location>
        <begin position="41"/>
        <end position="162"/>
    </location>
</feature>
<dbReference type="EMBL" id="JACICC010000001">
    <property type="protein sequence ID" value="MBB3808236.1"/>
    <property type="molecule type" value="Genomic_DNA"/>
</dbReference>
<feature type="transmembrane region" description="Helical" evidence="7">
    <location>
        <begin position="107"/>
        <end position="125"/>
    </location>
</feature>
<dbReference type="GO" id="GO:0005886">
    <property type="term" value="C:plasma membrane"/>
    <property type="evidence" value="ECO:0007669"/>
    <property type="project" value="UniProtKB-SubCell"/>
</dbReference>
<keyword evidence="10" id="KW-1185">Reference proteome</keyword>
<name>A0A7W6EEK8_9HYPH</name>
<accession>A0A7W6EEK8</accession>
<dbReference type="InterPro" id="IPR032816">
    <property type="entry name" value="VTT_dom"/>
</dbReference>
<gene>
    <name evidence="9" type="ORF">FHS81_000290</name>
</gene>
<evidence type="ECO:0000256" key="5">
    <source>
        <dbReference type="ARBA" id="ARBA00022989"/>
    </source>
</evidence>
<evidence type="ECO:0000256" key="3">
    <source>
        <dbReference type="ARBA" id="ARBA00022475"/>
    </source>
</evidence>
<evidence type="ECO:0000259" key="8">
    <source>
        <dbReference type="Pfam" id="PF09335"/>
    </source>
</evidence>
<evidence type="ECO:0000256" key="1">
    <source>
        <dbReference type="ARBA" id="ARBA00004651"/>
    </source>
</evidence>
<feature type="transmembrane region" description="Helical" evidence="7">
    <location>
        <begin position="145"/>
        <end position="168"/>
    </location>
</feature>
<evidence type="ECO:0000313" key="9">
    <source>
        <dbReference type="EMBL" id="MBB3808236.1"/>
    </source>
</evidence>
<evidence type="ECO:0000256" key="7">
    <source>
        <dbReference type="RuleBase" id="RU367016"/>
    </source>
</evidence>
<dbReference type="RefSeq" id="WP_183750261.1">
    <property type="nucleotide sequence ID" value="NZ_JACICC010000001.1"/>
</dbReference>
<evidence type="ECO:0000256" key="4">
    <source>
        <dbReference type="ARBA" id="ARBA00022692"/>
    </source>
</evidence>
<keyword evidence="6 7" id="KW-0472">Membrane</keyword>
<evidence type="ECO:0000313" key="10">
    <source>
        <dbReference type="Proteomes" id="UP000537592"/>
    </source>
</evidence>
<dbReference type="PANTHER" id="PTHR30353">
    <property type="entry name" value="INNER MEMBRANE PROTEIN DEDA-RELATED"/>
    <property type="match status" value="1"/>
</dbReference>
<dbReference type="InterPro" id="IPR032818">
    <property type="entry name" value="DedA-like"/>
</dbReference>
<dbReference type="PANTHER" id="PTHR30353:SF15">
    <property type="entry name" value="INNER MEMBRANE PROTEIN YABI"/>
    <property type="match status" value="1"/>
</dbReference>
<organism evidence="9 10">
    <name type="scientific">Pseudochelatococcus contaminans</name>
    <dbReference type="NCBI Taxonomy" id="1538103"/>
    <lineage>
        <taxon>Bacteria</taxon>
        <taxon>Pseudomonadati</taxon>
        <taxon>Pseudomonadota</taxon>
        <taxon>Alphaproteobacteria</taxon>
        <taxon>Hyphomicrobiales</taxon>
        <taxon>Chelatococcaceae</taxon>
        <taxon>Pseudochelatococcus</taxon>
    </lineage>
</organism>
<dbReference type="Pfam" id="PF09335">
    <property type="entry name" value="VTT_dom"/>
    <property type="match status" value="1"/>
</dbReference>
<comment type="similarity">
    <text evidence="2 7">Belongs to the DedA family.</text>
</comment>
<feature type="transmembrane region" description="Helical" evidence="7">
    <location>
        <begin position="34"/>
        <end position="56"/>
    </location>
</feature>
<protein>
    <submittedName>
        <fullName evidence="9">Membrane protein DedA with SNARE-associated domain</fullName>
    </submittedName>
</protein>
<dbReference type="AlphaFoldDB" id="A0A7W6EEK8"/>
<keyword evidence="3 7" id="KW-1003">Cell membrane</keyword>
<dbReference type="Proteomes" id="UP000537592">
    <property type="component" value="Unassembled WGS sequence"/>
</dbReference>
<proteinExistence type="inferred from homology"/>
<feature type="transmembrane region" description="Helical" evidence="7">
    <location>
        <begin position="62"/>
        <end position="86"/>
    </location>
</feature>
<keyword evidence="5 7" id="KW-1133">Transmembrane helix</keyword>
<comment type="caution">
    <text evidence="9">The sequence shown here is derived from an EMBL/GenBank/DDBJ whole genome shotgun (WGS) entry which is preliminary data.</text>
</comment>
<evidence type="ECO:0000256" key="2">
    <source>
        <dbReference type="ARBA" id="ARBA00010792"/>
    </source>
</evidence>